<evidence type="ECO:0000313" key="10">
    <source>
        <dbReference type="EMBL" id="KAA8824316.1"/>
    </source>
</evidence>
<dbReference type="RefSeq" id="WP_150353387.1">
    <property type="nucleotide sequence ID" value="NZ_RZNZ01000004.1"/>
</dbReference>
<feature type="transmembrane region" description="Helical" evidence="7">
    <location>
        <begin position="282"/>
        <end position="301"/>
    </location>
</feature>
<dbReference type="InterPro" id="IPR000515">
    <property type="entry name" value="MetI-like"/>
</dbReference>
<dbReference type="OrthoDB" id="2063054at2"/>
<reference evidence="11 12" key="1">
    <citation type="journal article" date="2019" name="Syst. Appl. Microbiol.">
        <title>Characterization of Bifidobacterium species in feaces of the Egyptian fruit bat: Description of B. vespertilionis sp. nov. and B. rousetti sp. nov.</title>
        <authorList>
            <person name="Modesto M."/>
            <person name="Satti M."/>
            <person name="Watanabe K."/>
            <person name="Puglisi E."/>
            <person name="Morelli L."/>
            <person name="Huang C.-H."/>
            <person name="Liou J.-S."/>
            <person name="Miyashita M."/>
            <person name="Tamura T."/>
            <person name="Saito S."/>
            <person name="Mori K."/>
            <person name="Huang L."/>
            <person name="Sciavilla P."/>
            <person name="Sandri C."/>
            <person name="Spiezio C."/>
            <person name="Vitali F."/>
            <person name="Cavalieri D."/>
            <person name="Perpetuini G."/>
            <person name="Tofalo R."/>
            <person name="Bonetti A."/>
            <person name="Arita M."/>
            <person name="Mattarelli P."/>
        </authorList>
    </citation>
    <scope>NUCLEOTIDE SEQUENCE [LARGE SCALE GENOMIC DNA]</scope>
    <source>
        <strain evidence="9 12">RST16</strain>
        <strain evidence="10 11">RST8</strain>
    </source>
</reference>
<feature type="transmembrane region" description="Helical" evidence="7">
    <location>
        <begin position="166"/>
        <end position="184"/>
    </location>
</feature>
<dbReference type="PANTHER" id="PTHR43744">
    <property type="entry name" value="ABC TRANSPORTER PERMEASE PROTEIN MG189-RELATED-RELATED"/>
    <property type="match status" value="1"/>
</dbReference>
<dbReference type="PROSITE" id="PS50928">
    <property type="entry name" value="ABC_TM1"/>
    <property type="match status" value="1"/>
</dbReference>
<evidence type="ECO:0000256" key="5">
    <source>
        <dbReference type="ARBA" id="ARBA00022989"/>
    </source>
</evidence>
<accession>A0A5J5E564</accession>
<evidence type="ECO:0000256" key="7">
    <source>
        <dbReference type="RuleBase" id="RU363032"/>
    </source>
</evidence>
<feature type="transmembrane region" description="Helical" evidence="7">
    <location>
        <begin position="32"/>
        <end position="58"/>
    </location>
</feature>
<dbReference type="EMBL" id="RZOA01000003">
    <property type="protein sequence ID" value="KAA8824316.1"/>
    <property type="molecule type" value="Genomic_DNA"/>
</dbReference>
<feature type="transmembrane region" description="Helical" evidence="7">
    <location>
        <begin position="133"/>
        <end position="154"/>
    </location>
</feature>
<keyword evidence="3" id="KW-1003">Cell membrane</keyword>
<dbReference type="GO" id="GO:0055085">
    <property type="term" value="P:transmembrane transport"/>
    <property type="evidence" value="ECO:0007669"/>
    <property type="project" value="InterPro"/>
</dbReference>
<keyword evidence="5 7" id="KW-1133">Transmembrane helix</keyword>
<keyword evidence="12" id="KW-1185">Reference proteome</keyword>
<feature type="domain" description="ABC transmembrane type-1" evidence="8">
    <location>
        <begin position="96"/>
        <end position="305"/>
    </location>
</feature>
<feature type="transmembrane region" description="Helical" evidence="7">
    <location>
        <begin position="100"/>
        <end position="121"/>
    </location>
</feature>
<evidence type="ECO:0000256" key="2">
    <source>
        <dbReference type="ARBA" id="ARBA00022448"/>
    </source>
</evidence>
<comment type="caution">
    <text evidence="10">The sequence shown here is derived from an EMBL/GenBank/DDBJ whole genome shotgun (WGS) entry which is preliminary data.</text>
</comment>
<evidence type="ECO:0000256" key="4">
    <source>
        <dbReference type="ARBA" id="ARBA00022692"/>
    </source>
</evidence>
<dbReference type="Proteomes" id="UP000345527">
    <property type="component" value="Unassembled WGS sequence"/>
</dbReference>
<name>A0A5J5E564_9BIFI</name>
<organism evidence="10 11">
    <name type="scientific">Bifidobacterium vespertilionis</name>
    <dbReference type="NCBI Taxonomy" id="2562524"/>
    <lineage>
        <taxon>Bacteria</taxon>
        <taxon>Bacillati</taxon>
        <taxon>Actinomycetota</taxon>
        <taxon>Actinomycetes</taxon>
        <taxon>Bifidobacteriales</taxon>
        <taxon>Bifidobacteriaceae</taxon>
        <taxon>Bifidobacterium</taxon>
    </lineage>
</organism>
<keyword evidence="6 7" id="KW-0472">Membrane</keyword>
<dbReference type="AlphaFoldDB" id="A0A5J5E564"/>
<dbReference type="InterPro" id="IPR035906">
    <property type="entry name" value="MetI-like_sf"/>
</dbReference>
<gene>
    <name evidence="10" type="ORF">EM848_02255</name>
    <name evidence="9" type="ORF">EMO90_04235</name>
</gene>
<evidence type="ECO:0000256" key="1">
    <source>
        <dbReference type="ARBA" id="ARBA00004651"/>
    </source>
</evidence>
<evidence type="ECO:0000313" key="11">
    <source>
        <dbReference type="Proteomes" id="UP000345527"/>
    </source>
</evidence>
<evidence type="ECO:0000256" key="6">
    <source>
        <dbReference type="ARBA" id="ARBA00023136"/>
    </source>
</evidence>
<dbReference type="Pfam" id="PF00528">
    <property type="entry name" value="BPD_transp_1"/>
    <property type="match status" value="1"/>
</dbReference>
<comment type="subcellular location">
    <subcellularLocation>
        <location evidence="1 7">Cell membrane</location>
        <topology evidence="1 7">Multi-pass membrane protein</topology>
    </subcellularLocation>
</comment>
<feature type="transmembrane region" description="Helical" evidence="7">
    <location>
        <begin position="205"/>
        <end position="228"/>
    </location>
</feature>
<dbReference type="Proteomes" id="UP000374630">
    <property type="component" value="Unassembled WGS sequence"/>
</dbReference>
<keyword evidence="2 7" id="KW-0813">Transport</keyword>
<evidence type="ECO:0000259" key="8">
    <source>
        <dbReference type="PROSITE" id="PS50928"/>
    </source>
</evidence>
<protein>
    <submittedName>
        <fullName evidence="10">Carbohydrate ABC transporter permease</fullName>
    </submittedName>
</protein>
<evidence type="ECO:0000256" key="3">
    <source>
        <dbReference type="ARBA" id="ARBA00022475"/>
    </source>
</evidence>
<dbReference type="Gene3D" id="1.10.3720.10">
    <property type="entry name" value="MetI-like"/>
    <property type="match status" value="1"/>
</dbReference>
<evidence type="ECO:0000313" key="9">
    <source>
        <dbReference type="EMBL" id="KAA8821371.1"/>
    </source>
</evidence>
<comment type="similarity">
    <text evidence="7">Belongs to the binding-protein-dependent transport system permease family.</text>
</comment>
<dbReference type="EMBL" id="RZNZ01000004">
    <property type="protein sequence ID" value="KAA8821371.1"/>
    <property type="molecule type" value="Genomic_DNA"/>
</dbReference>
<proteinExistence type="inferred from homology"/>
<dbReference type="SUPFAM" id="SSF161098">
    <property type="entry name" value="MetI-like"/>
    <property type="match status" value="1"/>
</dbReference>
<dbReference type="CDD" id="cd06261">
    <property type="entry name" value="TM_PBP2"/>
    <property type="match status" value="1"/>
</dbReference>
<dbReference type="GO" id="GO:0005886">
    <property type="term" value="C:plasma membrane"/>
    <property type="evidence" value="ECO:0007669"/>
    <property type="project" value="UniProtKB-SubCell"/>
</dbReference>
<dbReference type="PANTHER" id="PTHR43744:SF9">
    <property type="entry name" value="POLYGALACTURONAN_RHAMNOGALACTURONAN TRANSPORT SYSTEM PERMEASE PROTEIN YTCP"/>
    <property type="match status" value="1"/>
</dbReference>
<evidence type="ECO:0000313" key="12">
    <source>
        <dbReference type="Proteomes" id="UP000374630"/>
    </source>
</evidence>
<keyword evidence="4 7" id="KW-0812">Transmembrane</keyword>
<sequence>MTSTNATAPAKLPAGDIPWNHYRMQKKLSDHIVDVIIWLLLAAIVVIITYPIWFILIASVSDQNAVNLGKVTLLPVGFNWDGYREIFADTRIWDGYRNTIVYSVVGTALNMLVTLPAAFALSRKELGKVRRVVLFFFSLTMFVSGGMIPTYLLFKSLGLVDNWLVFILPSAVNVYNLIIARSFFETAVPEELFDSAKVDGMSYGGYFLKIVLPLSSAVIAVVALYYFVAHWNEFFTGLMYINDDSRKPLQNVLQAILLSNQTGAEGSASLDAAAQQELADKIKYGVIFVSSLPLLVIYPFLQKYFNKGVLLGAVKG</sequence>